<dbReference type="InterPro" id="IPR036514">
    <property type="entry name" value="SGNH_hydro_sf"/>
</dbReference>
<dbReference type="Proteomes" id="UP001063166">
    <property type="component" value="Unassembled WGS sequence"/>
</dbReference>
<dbReference type="EMBL" id="BRPK01000009">
    <property type="protein sequence ID" value="GLB41244.1"/>
    <property type="molecule type" value="Genomic_DNA"/>
</dbReference>
<keyword evidence="1" id="KW-0378">Hydrolase</keyword>
<reference evidence="2" key="1">
    <citation type="submission" date="2022-07" db="EMBL/GenBank/DDBJ databases">
        <title>The genome of Lyophyllum shimeji provides insight into the initial evolution of ectomycorrhizal fungal genome.</title>
        <authorList>
            <person name="Kobayashi Y."/>
            <person name="Shibata T."/>
            <person name="Hirakawa H."/>
            <person name="Shigenobu S."/>
            <person name="Nishiyama T."/>
            <person name="Yamada A."/>
            <person name="Hasebe M."/>
            <person name="Kawaguchi M."/>
        </authorList>
    </citation>
    <scope>NUCLEOTIDE SEQUENCE</scope>
    <source>
        <strain evidence="2">AT787</strain>
    </source>
</reference>
<protein>
    <submittedName>
        <fullName evidence="2">GDSL-like Lipase/Acylhydrolase</fullName>
    </submittedName>
</protein>
<dbReference type="SUPFAM" id="SSF52266">
    <property type="entry name" value="SGNH hydrolase"/>
    <property type="match status" value="1"/>
</dbReference>
<evidence type="ECO:0000313" key="2">
    <source>
        <dbReference type="EMBL" id="GLB41244.1"/>
    </source>
</evidence>
<evidence type="ECO:0000313" key="3">
    <source>
        <dbReference type="Proteomes" id="UP001063166"/>
    </source>
</evidence>
<gene>
    <name evidence="2" type="ORF">LshimejAT787_0904590</name>
</gene>
<evidence type="ECO:0000256" key="1">
    <source>
        <dbReference type="ARBA" id="ARBA00022801"/>
    </source>
</evidence>
<sequence length="563" mass="61790">MLQRRRDSPHPGELRGLPTLMYPKSIAFRNCRKVDRCSRRRTAVPAIVQQWYSQDLSPAASASQLSAAWTDNHSSAYSLIERVERQCRPSILEERVSITGGSSKPAEAKLVNSARISRLHTPRSWGRTAANPRTAFQTAHQFPKHPDDDENIQSKARAMLDGQTLTSRKYSAKLVTQRLPDTRITRDDQSGAFSSQEDRKCIRYSHGRAGKISQRAQKLPKNTASALVMPPDERLTFSSTWIIAGEPGGLSNLSFSAFLLGAISSSSAGAVGVLPRQIKNLVTFGDSYTDVVFASDGGVPWPVYAAGYAKVSLFPFARSGATCSNNITFRPFPSLFESQLPLYFTEKGNGSLKLDPRETIYTLWIGTNDVGVNSLISGGNKASIVDVTMCMVNWVKVLYESGARNFLFQNMIPLQNVPLYAPDSYPNRYWTAERNTTEWSVFMTELVLSGNALTKLMLQALAPTLPGAHIGIFDSHGLFADMFTHPAAYLNGTAPLNVTGAVNACVFQLGGNTGTCTTATGTDRDSFLWFDELHPSEQADRVVAREVATVIGGGRSRWATWLS</sequence>
<proteinExistence type="predicted"/>
<dbReference type="CDD" id="cd01846">
    <property type="entry name" value="fatty_acyltransferase_like"/>
    <property type="match status" value="1"/>
</dbReference>
<dbReference type="AlphaFoldDB" id="A0A9P3UN57"/>
<dbReference type="PANTHER" id="PTHR45648">
    <property type="entry name" value="GDSL LIPASE/ACYLHYDROLASE FAMILY PROTEIN (AFU_ORTHOLOGUE AFUA_4G14700)"/>
    <property type="match status" value="1"/>
</dbReference>
<dbReference type="Gene3D" id="3.40.50.1110">
    <property type="entry name" value="SGNH hydrolase"/>
    <property type="match status" value="1"/>
</dbReference>
<dbReference type="InterPro" id="IPR001087">
    <property type="entry name" value="GDSL"/>
</dbReference>
<dbReference type="PANTHER" id="PTHR45648:SF22">
    <property type="entry name" value="GDSL LIPASE_ACYLHYDROLASE FAMILY PROTEIN (AFU_ORTHOLOGUE AFUA_4G14700)"/>
    <property type="match status" value="1"/>
</dbReference>
<organism evidence="2 3">
    <name type="scientific">Lyophyllum shimeji</name>
    <name type="common">Hon-shimeji</name>
    <name type="synonym">Tricholoma shimeji</name>
    <dbReference type="NCBI Taxonomy" id="47721"/>
    <lineage>
        <taxon>Eukaryota</taxon>
        <taxon>Fungi</taxon>
        <taxon>Dikarya</taxon>
        <taxon>Basidiomycota</taxon>
        <taxon>Agaricomycotina</taxon>
        <taxon>Agaricomycetes</taxon>
        <taxon>Agaricomycetidae</taxon>
        <taxon>Agaricales</taxon>
        <taxon>Tricholomatineae</taxon>
        <taxon>Lyophyllaceae</taxon>
        <taxon>Lyophyllum</taxon>
    </lineage>
</organism>
<accession>A0A9P3UN57</accession>
<dbReference type="GO" id="GO:0016788">
    <property type="term" value="F:hydrolase activity, acting on ester bonds"/>
    <property type="evidence" value="ECO:0007669"/>
    <property type="project" value="InterPro"/>
</dbReference>
<comment type="caution">
    <text evidence="2">The sequence shown here is derived from an EMBL/GenBank/DDBJ whole genome shotgun (WGS) entry which is preliminary data.</text>
</comment>
<dbReference type="OrthoDB" id="1600564at2759"/>
<dbReference type="InterPro" id="IPR051058">
    <property type="entry name" value="GDSL_Est/Lipase"/>
</dbReference>
<dbReference type="Pfam" id="PF00657">
    <property type="entry name" value="Lipase_GDSL"/>
    <property type="match status" value="1"/>
</dbReference>
<keyword evidence="3" id="KW-1185">Reference proteome</keyword>
<name>A0A9P3UN57_LYOSH</name>